<dbReference type="Gene3D" id="3.40.50.1240">
    <property type="entry name" value="Phosphoglycerate mutase-like"/>
    <property type="match status" value="1"/>
</dbReference>
<reference evidence="2 3" key="1">
    <citation type="submission" date="2020-08" db="EMBL/GenBank/DDBJ databases">
        <title>Novel species isolated from subtropical streams in China.</title>
        <authorList>
            <person name="Lu H."/>
        </authorList>
    </citation>
    <scope>NUCLEOTIDE SEQUENCE [LARGE SCALE GENOMIC DNA]</scope>
    <source>
        <strain evidence="2 3">KCTC 52442</strain>
    </source>
</reference>
<dbReference type="InterPro" id="IPR029033">
    <property type="entry name" value="His_PPase_superfam"/>
</dbReference>
<organism evidence="2 3">
    <name type="scientific">Undibacterium amnicola</name>
    <dbReference type="NCBI Taxonomy" id="1834038"/>
    <lineage>
        <taxon>Bacteria</taxon>
        <taxon>Pseudomonadati</taxon>
        <taxon>Pseudomonadota</taxon>
        <taxon>Betaproteobacteria</taxon>
        <taxon>Burkholderiales</taxon>
        <taxon>Oxalobacteraceae</taxon>
        <taxon>Undibacterium</taxon>
    </lineage>
</organism>
<dbReference type="SUPFAM" id="SSF53254">
    <property type="entry name" value="Phosphoglycerate mutase-like"/>
    <property type="match status" value="1"/>
</dbReference>
<name>A0ABR6XMW4_9BURK</name>
<dbReference type="Pfam" id="PF00300">
    <property type="entry name" value="His_Phos_1"/>
    <property type="match status" value="1"/>
</dbReference>
<evidence type="ECO:0000256" key="1">
    <source>
        <dbReference type="ARBA" id="ARBA00022801"/>
    </source>
</evidence>
<dbReference type="Proteomes" id="UP000643610">
    <property type="component" value="Unassembled WGS sequence"/>
</dbReference>
<accession>A0ABR6XMW4</accession>
<dbReference type="RefSeq" id="WP_186889902.1">
    <property type="nucleotide sequence ID" value="NZ_JACOFU010000002.1"/>
</dbReference>
<dbReference type="InterPro" id="IPR013078">
    <property type="entry name" value="His_Pase_superF_clade-1"/>
</dbReference>
<evidence type="ECO:0000313" key="3">
    <source>
        <dbReference type="Proteomes" id="UP000643610"/>
    </source>
</evidence>
<evidence type="ECO:0000313" key="2">
    <source>
        <dbReference type="EMBL" id="MBC3830849.1"/>
    </source>
</evidence>
<keyword evidence="3" id="KW-1185">Reference proteome</keyword>
<dbReference type="CDD" id="cd07067">
    <property type="entry name" value="HP_PGM_like"/>
    <property type="match status" value="1"/>
</dbReference>
<proteinExistence type="predicted"/>
<sequence length="192" mass="21932">MSHQLWLVRHAQPLIEKGICYGQLDVAADAQANLQAATALAQVLKQNAERNYLVYFSGLQRTQQLATALQQHFPHWNSTVDVRLQEMHFGQWEGYAWKNIAKADIDAWISDFGRYQFGGIESCQDVLTRVIAAYQDSVQLSRLHHADVVWITHAGVIRALQYHLHQGRVTIERADQWPLEAPDFGAWICLNL</sequence>
<comment type="caution">
    <text evidence="2">The sequence shown here is derived from an EMBL/GenBank/DDBJ whole genome shotgun (WGS) entry which is preliminary data.</text>
</comment>
<dbReference type="SMART" id="SM00855">
    <property type="entry name" value="PGAM"/>
    <property type="match status" value="1"/>
</dbReference>
<keyword evidence="1" id="KW-0378">Hydrolase</keyword>
<protein>
    <submittedName>
        <fullName evidence="2">Histidine phosphatase family protein</fullName>
    </submittedName>
</protein>
<dbReference type="PANTHER" id="PTHR46517:SF1">
    <property type="entry name" value="FRUCTOSE-2,6-BISPHOSPHATASE TIGAR"/>
    <property type="match status" value="1"/>
</dbReference>
<dbReference type="EMBL" id="JACOFU010000002">
    <property type="protein sequence ID" value="MBC3830849.1"/>
    <property type="molecule type" value="Genomic_DNA"/>
</dbReference>
<gene>
    <name evidence="2" type="ORF">H8K33_04960</name>
</gene>
<dbReference type="InterPro" id="IPR051695">
    <property type="entry name" value="Phosphoglycerate_Mutase"/>
</dbReference>
<dbReference type="PANTHER" id="PTHR46517">
    <property type="entry name" value="FRUCTOSE-2,6-BISPHOSPHATASE TIGAR"/>
    <property type="match status" value="1"/>
</dbReference>